<comment type="caution">
    <text evidence="6">The sequence shown here is derived from an EMBL/GenBank/DDBJ whole genome shotgun (WGS) entry which is preliminary data.</text>
</comment>
<gene>
    <name evidence="6" type="ORF">BW143_14250</name>
</gene>
<dbReference type="Proteomes" id="UP000187367">
    <property type="component" value="Unassembled WGS sequence"/>
</dbReference>
<dbReference type="RefSeq" id="WP_076760804.1">
    <property type="nucleotide sequence ID" value="NZ_JARMDZ010000006.1"/>
</dbReference>
<dbReference type="FunFam" id="3.40.50.300:FF:000134">
    <property type="entry name" value="Iron-enterobactin ABC transporter ATP-binding protein"/>
    <property type="match status" value="1"/>
</dbReference>
<protein>
    <submittedName>
        <fullName evidence="6">Manganese transporter</fullName>
    </submittedName>
</protein>
<evidence type="ECO:0000256" key="3">
    <source>
        <dbReference type="ARBA" id="ARBA00022741"/>
    </source>
</evidence>
<evidence type="ECO:0000256" key="1">
    <source>
        <dbReference type="ARBA" id="ARBA00005417"/>
    </source>
</evidence>
<accession>A0A1R1S031</accession>
<dbReference type="PANTHER" id="PTHR42734">
    <property type="entry name" value="METAL TRANSPORT SYSTEM ATP-BINDING PROTEIN TM_0124-RELATED"/>
    <property type="match status" value="1"/>
</dbReference>
<keyword evidence="4" id="KW-0067">ATP-binding</keyword>
<name>A0A1R1QIF5_9BACI</name>
<feature type="domain" description="ABC transporter" evidence="5">
    <location>
        <begin position="5"/>
        <end position="237"/>
    </location>
</feature>
<sequence>MKPAMTVKDLYVSYHGTEALHNINFSIDQGKMAGIIGPNGAGKSTLLKAVLELIPRDKGEIRLLERPLKAVRQKIAYVPQRNDMDWTFPINVLDTVLLGTYPELGILRRPKKHHKDLAYHCLEKVGMASFSKRQIGELSGGQQQRVFLARALAQKAELFCLDEPFVGIDVTSEDMIVKILKELRDEGKTVLVVHHDLNKADSYFDELILLNKELIQTGPVSDILKPDVMMKAYESQLPFLQTQRGAI</sequence>
<dbReference type="GO" id="GO:0005524">
    <property type="term" value="F:ATP binding"/>
    <property type="evidence" value="ECO:0007669"/>
    <property type="project" value="UniProtKB-KW"/>
</dbReference>
<dbReference type="EMBL" id="MTJL01000027">
    <property type="protein sequence ID" value="OMI04004.1"/>
    <property type="molecule type" value="Genomic_DNA"/>
</dbReference>
<evidence type="ECO:0000256" key="2">
    <source>
        <dbReference type="ARBA" id="ARBA00022448"/>
    </source>
</evidence>
<dbReference type="InterPro" id="IPR017871">
    <property type="entry name" value="ABC_transporter-like_CS"/>
</dbReference>
<dbReference type="InterPro" id="IPR003593">
    <property type="entry name" value="AAA+_ATPase"/>
</dbReference>
<keyword evidence="7" id="KW-1185">Reference proteome</keyword>
<dbReference type="PANTHER" id="PTHR42734:SF5">
    <property type="entry name" value="IRON TRANSPORT SYSTEM ATP-BINDING PROTEIN HI_0361-RELATED"/>
    <property type="match status" value="1"/>
</dbReference>
<dbReference type="InterPro" id="IPR003439">
    <property type="entry name" value="ABC_transporter-like_ATP-bd"/>
</dbReference>
<evidence type="ECO:0000313" key="6">
    <source>
        <dbReference type="EMBL" id="OMI04004.1"/>
    </source>
</evidence>
<evidence type="ECO:0000313" key="7">
    <source>
        <dbReference type="Proteomes" id="UP000187367"/>
    </source>
</evidence>
<dbReference type="CDD" id="cd03235">
    <property type="entry name" value="ABC_Metallic_Cations"/>
    <property type="match status" value="1"/>
</dbReference>
<dbReference type="PROSITE" id="PS00211">
    <property type="entry name" value="ABC_TRANSPORTER_1"/>
    <property type="match status" value="1"/>
</dbReference>
<dbReference type="SUPFAM" id="SSF52540">
    <property type="entry name" value="P-loop containing nucleoside triphosphate hydrolases"/>
    <property type="match status" value="1"/>
</dbReference>
<evidence type="ECO:0000256" key="4">
    <source>
        <dbReference type="ARBA" id="ARBA00022840"/>
    </source>
</evidence>
<comment type="similarity">
    <text evidence="1">Belongs to the ABC transporter superfamily.</text>
</comment>
<keyword evidence="2" id="KW-0813">Transport</keyword>
<dbReference type="AlphaFoldDB" id="A0A1R1QIF5"/>
<dbReference type="InterPro" id="IPR050153">
    <property type="entry name" value="Metal_Ion_Import_ABC"/>
</dbReference>
<proteinExistence type="inferred from homology"/>
<reference evidence="6 7" key="1">
    <citation type="submission" date="2017-01" db="EMBL/GenBank/DDBJ databases">
        <title>Bacillus phylogenomics.</title>
        <authorList>
            <person name="Dunlap C."/>
        </authorList>
    </citation>
    <scope>NUCLEOTIDE SEQUENCE [LARGE SCALE GENOMIC DNA]</scope>
    <source>
        <strain evidence="6 7">NRRL B-41282</strain>
    </source>
</reference>
<dbReference type="GO" id="GO:0016887">
    <property type="term" value="F:ATP hydrolysis activity"/>
    <property type="evidence" value="ECO:0007669"/>
    <property type="project" value="InterPro"/>
</dbReference>
<evidence type="ECO:0000259" key="5">
    <source>
        <dbReference type="PROSITE" id="PS50893"/>
    </source>
</evidence>
<keyword evidence="3" id="KW-0547">Nucleotide-binding</keyword>
<dbReference type="OrthoDB" id="9806726at2"/>
<dbReference type="Pfam" id="PF00005">
    <property type="entry name" value="ABC_tran"/>
    <property type="match status" value="1"/>
</dbReference>
<dbReference type="InterPro" id="IPR027417">
    <property type="entry name" value="P-loop_NTPase"/>
</dbReference>
<accession>A0A1R1QIF5</accession>
<dbReference type="Gene3D" id="3.40.50.300">
    <property type="entry name" value="P-loop containing nucleotide triphosphate hydrolases"/>
    <property type="match status" value="1"/>
</dbReference>
<dbReference type="PROSITE" id="PS50893">
    <property type="entry name" value="ABC_TRANSPORTER_2"/>
    <property type="match status" value="1"/>
</dbReference>
<organism evidence="6 7">
    <name type="scientific">Bacillus swezeyi</name>
    <dbReference type="NCBI Taxonomy" id="1925020"/>
    <lineage>
        <taxon>Bacteria</taxon>
        <taxon>Bacillati</taxon>
        <taxon>Bacillota</taxon>
        <taxon>Bacilli</taxon>
        <taxon>Bacillales</taxon>
        <taxon>Bacillaceae</taxon>
        <taxon>Bacillus</taxon>
    </lineage>
</organism>
<dbReference type="SMART" id="SM00382">
    <property type="entry name" value="AAA"/>
    <property type="match status" value="1"/>
</dbReference>